<dbReference type="GO" id="GO:0004672">
    <property type="term" value="F:protein kinase activity"/>
    <property type="evidence" value="ECO:0007669"/>
    <property type="project" value="InterPro"/>
</dbReference>
<dbReference type="PANTHER" id="PTHR45621">
    <property type="entry name" value="OS01G0588500 PROTEIN-RELATED"/>
    <property type="match status" value="1"/>
</dbReference>
<evidence type="ECO:0000313" key="4">
    <source>
        <dbReference type="Proteomes" id="UP001652660"/>
    </source>
</evidence>
<dbReference type="RefSeq" id="XP_027099611.1">
    <property type="nucleotide sequence ID" value="XM_027243810.2"/>
</dbReference>
<reference evidence="4" key="1">
    <citation type="journal article" date="2025" name="Foods">
        <title>Unveiling the Microbial Signatures of Arabica Coffee Cherries: Insights into Ripeness Specific Diversity, Functional Traits, and Implications for Quality and Safety.</title>
        <authorList>
            <consortium name="RefSeq"/>
            <person name="Tenea G.N."/>
            <person name="Cifuentes V."/>
            <person name="Reyes P."/>
            <person name="Cevallos-Vallejos M."/>
        </authorList>
    </citation>
    <scope>NUCLEOTIDE SEQUENCE [LARGE SCALE GENOMIC DNA]</scope>
</reference>
<reference evidence="5" key="2">
    <citation type="submission" date="2025-08" db="UniProtKB">
        <authorList>
            <consortium name="RefSeq"/>
        </authorList>
    </citation>
    <scope>IDENTIFICATION</scope>
    <source>
        <tissue evidence="5">Leaves</tissue>
    </source>
</reference>
<keyword evidence="2" id="KW-0472">Membrane</keyword>
<dbReference type="GO" id="GO:0005886">
    <property type="term" value="C:plasma membrane"/>
    <property type="evidence" value="ECO:0007669"/>
    <property type="project" value="UniProtKB-SubCell"/>
</dbReference>
<feature type="domain" description="Protein kinase" evidence="3">
    <location>
        <begin position="87"/>
        <end position="363"/>
    </location>
</feature>
<gene>
    <name evidence="5" type="primary">LOC113718882</name>
</gene>
<organism evidence="4 5">
    <name type="scientific">Coffea arabica</name>
    <name type="common">Arabian coffee</name>
    <dbReference type="NCBI Taxonomy" id="13443"/>
    <lineage>
        <taxon>Eukaryota</taxon>
        <taxon>Viridiplantae</taxon>
        <taxon>Streptophyta</taxon>
        <taxon>Embryophyta</taxon>
        <taxon>Tracheophyta</taxon>
        <taxon>Spermatophyta</taxon>
        <taxon>Magnoliopsida</taxon>
        <taxon>eudicotyledons</taxon>
        <taxon>Gunneridae</taxon>
        <taxon>Pentapetalae</taxon>
        <taxon>asterids</taxon>
        <taxon>lamiids</taxon>
        <taxon>Gentianales</taxon>
        <taxon>Rubiaceae</taxon>
        <taxon>Ixoroideae</taxon>
        <taxon>Gardenieae complex</taxon>
        <taxon>Bertiereae - Coffeeae clade</taxon>
        <taxon>Coffeeae</taxon>
        <taxon>Coffea</taxon>
    </lineage>
</organism>
<proteinExistence type="predicted"/>
<dbReference type="SUPFAM" id="SSF56112">
    <property type="entry name" value="Protein kinase-like (PK-like)"/>
    <property type="match status" value="1"/>
</dbReference>
<dbReference type="Gene3D" id="1.10.510.10">
    <property type="entry name" value="Transferase(Phosphotransferase) domain 1"/>
    <property type="match status" value="1"/>
</dbReference>
<dbReference type="PROSITE" id="PS50011">
    <property type="entry name" value="PROTEIN_KINASE_DOM"/>
    <property type="match status" value="1"/>
</dbReference>
<sequence length="373" mass="43328">MMEEEEESSQFLSELEKLRYEPYYYQEDNILKSPYFQPIHFLNPSSLFKEFKKKAEEFREINKIDGKDLDTVKYCDFSMLNEITDGFKKENFVQKALCGSLYRGNIRLGSRTQQVLVKTWDFYEIPGRTVDYPVYPSIFSAELNRLIQKELKGHDNLVNLIGYCFDKKLAVVYEAKADRVLSQELNSDNFDWDERMKVALQLAKFLEWLHDNHILLGALDASLILLDEEYNVALFELGLHRCVLDPSNGASTGVLKWIYSIFAPDPVVKDDSDLWTSKSEVFAYGCVLCQLIMKKYYQSNCSLSTIARSSFRENQASLVNEDFHVDAAAGYKITELARKCLQHDPVDRVDMRHVVNFLEQLTLDQKAKKQRTN</sequence>
<dbReference type="AlphaFoldDB" id="A0A6P6VA73"/>
<dbReference type="InterPro" id="IPR000719">
    <property type="entry name" value="Prot_kinase_dom"/>
</dbReference>
<dbReference type="Proteomes" id="UP001652660">
    <property type="component" value="Chromosome 11e"/>
</dbReference>
<evidence type="ECO:0000256" key="1">
    <source>
        <dbReference type="ARBA" id="ARBA00004236"/>
    </source>
</evidence>
<dbReference type="SMART" id="SM00220">
    <property type="entry name" value="S_TKc"/>
    <property type="match status" value="1"/>
</dbReference>
<evidence type="ECO:0000259" key="3">
    <source>
        <dbReference type="PROSITE" id="PS50011"/>
    </source>
</evidence>
<keyword evidence="2" id="KW-1003">Cell membrane</keyword>
<name>A0A6P6VA73_COFAR</name>
<dbReference type="InterPro" id="IPR050823">
    <property type="entry name" value="Plant_Ser_Thr_Prot_Kinase"/>
</dbReference>
<keyword evidence="4" id="KW-1185">Reference proteome</keyword>
<comment type="subcellular location">
    <subcellularLocation>
        <location evidence="1">Cell membrane</location>
    </subcellularLocation>
</comment>
<dbReference type="InterPro" id="IPR001245">
    <property type="entry name" value="Ser-Thr/Tyr_kinase_cat_dom"/>
</dbReference>
<dbReference type="Gene3D" id="3.30.200.20">
    <property type="entry name" value="Phosphorylase Kinase, domain 1"/>
    <property type="match status" value="1"/>
</dbReference>
<protein>
    <submittedName>
        <fullName evidence="5">Receptor-like kinase LIP2 isoform X1</fullName>
    </submittedName>
</protein>
<dbReference type="GO" id="GO:0005524">
    <property type="term" value="F:ATP binding"/>
    <property type="evidence" value="ECO:0007669"/>
    <property type="project" value="InterPro"/>
</dbReference>
<dbReference type="InterPro" id="IPR011009">
    <property type="entry name" value="Kinase-like_dom_sf"/>
</dbReference>
<dbReference type="GeneID" id="113718882"/>
<evidence type="ECO:0000256" key="2">
    <source>
        <dbReference type="ARBA" id="ARBA00022475"/>
    </source>
</evidence>
<evidence type="ECO:0000313" key="5">
    <source>
        <dbReference type="RefSeq" id="XP_027099611.1"/>
    </source>
</evidence>
<accession>A0A6P6VA73</accession>
<dbReference type="Pfam" id="PF07714">
    <property type="entry name" value="PK_Tyr_Ser-Thr"/>
    <property type="match status" value="1"/>
</dbReference>